<name>A0ABV6CGV7_9RHOB</name>
<protein>
    <submittedName>
        <fullName evidence="1">Uncharacterized protein</fullName>
    </submittedName>
</protein>
<evidence type="ECO:0000313" key="2">
    <source>
        <dbReference type="Proteomes" id="UP001589795"/>
    </source>
</evidence>
<dbReference type="RefSeq" id="WP_265505095.1">
    <property type="nucleotide sequence ID" value="NZ_JAOTBE010000001.1"/>
</dbReference>
<accession>A0ABV6CGV7</accession>
<keyword evidence="2" id="KW-1185">Reference proteome</keyword>
<sequence>MMTGIGLLFLVGALNAGTVAQVDFDQFTETASGWLLAGQGLPRDYRVMLLQMDTADRIRAIAYLRRLGLMTERPWGIDDILRPAATRTEPRE</sequence>
<reference evidence="1 2" key="1">
    <citation type="submission" date="2024-09" db="EMBL/GenBank/DDBJ databases">
        <authorList>
            <person name="Sun Q."/>
            <person name="Mori K."/>
        </authorList>
    </citation>
    <scope>NUCLEOTIDE SEQUENCE [LARGE SCALE GENOMIC DNA]</scope>
    <source>
        <strain evidence="1 2">CCM 7904</strain>
    </source>
</reference>
<organism evidence="1 2">
    <name type="scientific">Paracoccus rhizosphaerae</name>
    <dbReference type="NCBI Taxonomy" id="1133347"/>
    <lineage>
        <taxon>Bacteria</taxon>
        <taxon>Pseudomonadati</taxon>
        <taxon>Pseudomonadota</taxon>
        <taxon>Alphaproteobacteria</taxon>
        <taxon>Rhodobacterales</taxon>
        <taxon>Paracoccaceae</taxon>
        <taxon>Paracoccus</taxon>
    </lineage>
</organism>
<evidence type="ECO:0000313" key="1">
    <source>
        <dbReference type="EMBL" id="MFC0199975.1"/>
    </source>
</evidence>
<comment type="caution">
    <text evidence="1">The sequence shown here is derived from an EMBL/GenBank/DDBJ whole genome shotgun (WGS) entry which is preliminary data.</text>
</comment>
<proteinExistence type="predicted"/>
<dbReference type="Proteomes" id="UP001589795">
    <property type="component" value="Unassembled WGS sequence"/>
</dbReference>
<gene>
    <name evidence="1" type="ORF">ACFFIZ_06465</name>
</gene>
<dbReference type="EMBL" id="JBHLWQ010000055">
    <property type="protein sequence ID" value="MFC0199975.1"/>
    <property type="molecule type" value="Genomic_DNA"/>
</dbReference>